<comment type="similarity">
    <text evidence="2">Belongs to the disproportionating enzyme family.</text>
</comment>
<dbReference type="SUPFAM" id="SSF51445">
    <property type="entry name" value="(Trans)glycosidases"/>
    <property type="match status" value="1"/>
</dbReference>
<dbReference type="Pfam" id="PF02446">
    <property type="entry name" value="Glyco_hydro_77"/>
    <property type="match status" value="1"/>
</dbReference>
<evidence type="ECO:0000256" key="6">
    <source>
        <dbReference type="ARBA" id="ARBA00023277"/>
    </source>
</evidence>
<reference evidence="9" key="1">
    <citation type="submission" date="2018-05" db="EMBL/GenBank/DDBJ databases">
        <authorList>
            <person name="Lanie J.A."/>
            <person name="Ng W.-L."/>
            <person name="Kazmierczak K.M."/>
            <person name="Andrzejewski T.M."/>
            <person name="Davidsen T.M."/>
            <person name="Wayne K.J."/>
            <person name="Tettelin H."/>
            <person name="Glass J.I."/>
            <person name="Rusch D."/>
            <person name="Podicherti R."/>
            <person name="Tsui H.-C.T."/>
            <person name="Winkler M.E."/>
        </authorList>
    </citation>
    <scope>NUCLEOTIDE SEQUENCE</scope>
</reference>
<dbReference type="GO" id="GO:0005975">
    <property type="term" value="P:carbohydrate metabolic process"/>
    <property type="evidence" value="ECO:0007669"/>
    <property type="project" value="InterPro"/>
</dbReference>
<keyword evidence="4" id="KW-0328">Glycosyltransferase</keyword>
<dbReference type="InterPro" id="IPR017853">
    <property type="entry name" value="GH"/>
</dbReference>
<dbReference type="Gene3D" id="3.20.20.80">
    <property type="entry name" value="Glycosidases"/>
    <property type="match status" value="1"/>
</dbReference>
<feature type="non-terminal residue" evidence="9">
    <location>
        <position position="1"/>
    </location>
</feature>
<dbReference type="AlphaFoldDB" id="A0A382VT78"/>
<evidence type="ECO:0000256" key="7">
    <source>
        <dbReference type="ARBA" id="ARBA00031423"/>
    </source>
</evidence>
<organism evidence="9">
    <name type="scientific">marine metagenome</name>
    <dbReference type="NCBI Taxonomy" id="408172"/>
    <lineage>
        <taxon>unclassified sequences</taxon>
        <taxon>metagenomes</taxon>
        <taxon>ecological metagenomes</taxon>
    </lineage>
</organism>
<evidence type="ECO:0000313" key="9">
    <source>
        <dbReference type="EMBL" id="SVD49693.1"/>
    </source>
</evidence>
<dbReference type="PANTHER" id="PTHR32438:SF5">
    <property type="entry name" value="4-ALPHA-GLUCANOTRANSFERASE DPE1, CHLOROPLASTIC_AMYLOPLASTIC"/>
    <property type="match status" value="1"/>
</dbReference>
<gene>
    <name evidence="9" type="ORF">METZ01_LOCUS402547</name>
</gene>
<evidence type="ECO:0000256" key="1">
    <source>
        <dbReference type="ARBA" id="ARBA00000439"/>
    </source>
</evidence>
<proteinExistence type="inferred from homology"/>
<dbReference type="PANTHER" id="PTHR32438">
    <property type="entry name" value="4-ALPHA-GLUCANOTRANSFERASE DPE1, CHLOROPLASTIC/AMYLOPLASTIC"/>
    <property type="match status" value="1"/>
</dbReference>
<protein>
    <recommendedName>
        <fullName evidence="3">4-alpha-glucanotransferase</fullName>
        <ecNumber evidence="3">2.4.1.25</ecNumber>
    </recommendedName>
    <alternativeName>
        <fullName evidence="7">Amylomaltase</fullName>
    </alternativeName>
    <alternativeName>
        <fullName evidence="8">Disproportionating enzyme</fullName>
    </alternativeName>
</protein>
<evidence type="ECO:0000256" key="2">
    <source>
        <dbReference type="ARBA" id="ARBA00005684"/>
    </source>
</evidence>
<evidence type="ECO:0000256" key="5">
    <source>
        <dbReference type="ARBA" id="ARBA00022679"/>
    </source>
</evidence>
<dbReference type="InterPro" id="IPR003385">
    <property type="entry name" value="Glyco_hydro_77"/>
</dbReference>
<keyword evidence="6" id="KW-0119">Carbohydrate metabolism</keyword>
<name>A0A382VT78_9ZZZZ</name>
<dbReference type="EMBL" id="UINC01154418">
    <property type="protein sequence ID" value="SVD49693.1"/>
    <property type="molecule type" value="Genomic_DNA"/>
</dbReference>
<dbReference type="EC" id="2.4.1.25" evidence="3"/>
<comment type="catalytic activity">
    <reaction evidence="1">
        <text>Transfers a segment of a (1-&gt;4)-alpha-D-glucan to a new position in an acceptor, which may be glucose or a (1-&gt;4)-alpha-D-glucan.</text>
        <dbReference type="EC" id="2.4.1.25"/>
    </reaction>
</comment>
<evidence type="ECO:0000256" key="3">
    <source>
        <dbReference type="ARBA" id="ARBA00012560"/>
    </source>
</evidence>
<sequence>VPSDYFSPTGQHWGNPLFLWEQMEASGFYWWKLRLRMLFESVDLVLIDHFRGFDQYWAIPATDKTAENGSWVNGPGKKFFDAMIREFGTLPVIAEDLGLITAEVNTMRKECGFPGMKVLQFAFSEDWQQPFLPHNVEFLSVIYTGTHDNNTTKGWWKNVSPEMRQNVSRYLGFETDEESISAALVRLAWMSPANLALAPLQDLLNLDESSRMNLPGTIEGNWLWRCSNEELHSLDPNFLREWTEIS</sequence>
<keyword evidence="5" id="KW-0808">Transferase</keyword>
<accession>A0A382VT78</accession>
<dbReference type="GO" id="GO:0004134">
    <property type="term" value="F:4-alpha-glucanotransferase activity"/>
    <property type="evidence" value="ECO:0007669"/>
    <property type="project" value="UniProtKB-EC"/>
</dbReference>
<evidence type="ECO:0000256" key="8">
    <source>
        <dbReference type="ARBA" id="ARBA00031501"/>
    </source>
</evidence>
<evidence type="ECO:0000256" key="4">
    <source>
        <dbReference type="ARBA" id="ARBA00022676"/>
    </source>
</evidence>